<evidence type="ECO:0000313" key="2">
    <source>
        <dbReference type="Proteomes" id="UP001461498"/>
    </source>
</evidence>
<comment type="caution">
    <text evidence="1">The sequence shown here is derived from an EMBL/GenBank/DDBJ whole genome shotgun (WGS) entry which is preliminary data.</text>
</comment>
<name>A0AAW1CTT1_9HEMI</name>
<evidence type="ECO:0000313" key="1">
    <source>
        <dbReference type="EMBL" id="KAK9501044.1"/>
    </source>
</evidence>
<dbReference type="AlphaFoldDB" id="A0AAW1CTT1"/>
<dbReference type="Proteomes" id="UP001461498">
    <property type="component" value="Unassembled WGS sequence"/>
</dbReference>
<proteinExistence type="predicted"/>
<dbReference type="EMBL" id="JAPXFL010000010">
    <property type="protein sequence ID" value="KAK9501044.1"/>
    <property type="molecule type" value="Genomic_DNA"/>
</dbReference>
<reference evidence="1 2" key="1">
    <citation type="submission" date="2022-12" db="EMBL/GenBank/DDBJ databases">
        <title>Chromosome-level genome assembly of true bugs.</title>
        <authorList>
            <person name="Ma L."/>
            <person name="Li H."/>
        </authorList>
    </citation>
    <scope>NUCLEOTIDE SEQUENCE [LARGE SCALE GENOMIC DNA]</scope>
    <source>
        <strain evidence="1">Lab_2022b</strain>
    </source>
</reference>
<organism evidence="1 2">
    <name type="scientific">Rhynocoris fuscipes</name>
    <dbReference type="NCBI Taxonomy" id="488301"/>
    <lineage>
        <taxon>Eukaryota</taxon>
        <taxon>Metazoa</taxon>
        <taxon>Ecdysozoa</taxon>
        <taxon>Arthropoda</taxon>
        <taxon>Hexapoda</taxon>
        <taxon>Insecta</taxon>
        <taxon>Pterygota</taxon>
        <taxon>Neoptera</taxon>
        <taxon>Paraneoptera</taxon>
        <taxon>Hemiptera</taxon>
        <taxon>Heteroptera</taxon>
        <taxon>Panheteroptera</taxon>
        <taxon>Cimicomorpha</taxon>
        <taxon>Reduviidae</taxon>
        <taxon>Harpactorinae</taxon>
        <taxon>Harpactorini</taxon>
        <taxon>Rhynocoris</taxon>
    </lineage>
</organism>
<keyword evidence="2" id="KW-1185">Reference proteome</keyword>
<gene>
    <name evidence="1" type="ORF">O3M35_002166</name>
</gene>
<accession>A0AAW1CTT1</accession>
<protein>
    <submittedName>
        <fullName evidence="1">Uncharacterized protein</fullName>
    </submittedName>
</protein>
<sequence>MYETCCIRETRTLNKGTYERIERRIFRSEKGERIERCTLYITAFECTASTVVWACLHGHRRRGCPRNRWLDNVREHTIKIF</sequence>